<reference evidence="1" key="1">
    <citation type="submission" date="2023-04" db="EMBL/GenBank/DDBJ databases">
        <title>A chromosome-level genome assembly of the parasitoid wasp Eretmocerus hayati.</title>
        <authorList>
            <person name="Zhong Y."/>
            <person name="Liu S."/>
            <person name="Liu Y."/>
        </authorList>
    </citation>
    <scope>NUCLEOTIDE SEQUENCE</scope>
    <source>
        <strain evidence="1">ZJU_SS_LIU_2023</strain>
    </source>
</reference>
<name>A0ACC2PHN3_9HYME</name>
<evidence type="ECO:0000313" key="2">
    <source>
        <dbReference type="Proteomes" id="UP001239111"/>
    </source>
</evidence>
<keyword evidence="2" id="KW-1185">Reference proteome</keyword>
<sequence>MSKRRGDFIKNDEIHLYHQKTREKFQEKMEEGRKNLAGIQKSDFDDWQSAPEKYRDGSNNVPDSYGPRRLSKDLLQAEATENLRLHEFDDECSKAFSRARTGQLWNDSCSSKDSSVGVPGKDQKERNLRVHAPATTFCAQTEKMIRCGGTSSQRTSQPPSQSRSLDDCDATEHLHLATTSQSCGSSDKTLNISRCSRTIEASNLQPVSSSAVANNSTTDHPTDHSDIDDVEEVMRGFSQKFNELLSVIIFPSSKISVEDVLNMTQAIYLRYKIPIQAKLAILELIKVLAGPEFKNLNLSEYYVSKFNKPIEDNKLYTFYCTECNKTITEPLLRKDFT</sequence>
<protein>
    <submittedName>
        <fullName evidence="1">Uncharacterized protein</fullName>
    </submittedName>
</protein>
<organism evidence="1 2">
    <name type="scientific">Eretmocerus hayati</name>
    <dbReference type="NCBI Taxonomy" id="131215"/>
    <lineage>
        <taxon>Eukaryota</taxon>
        <taxon>Metazoa</taxon>
        <taxon>Ecdysozoa</taxon>
        <taxon>Arthropoda</taxon>
        <taxon>Hexapoda</taxon>
        <taxon>Insecta</taxon>
        <taxon>Pterygota</taxon>
        <taxon>Neoptera</taxon>
        <taxon>Endopterygota</taxon>
        <taxon>Hymenoptera</taxon>
        <taxon>Apocrita</taxon>
        <taxon>Proctotrupomorpha</taxon>
        <taxon>Chalcidoidea</taxon>
        <taxon>Aphelinidae</taxon>
        <taxon>Aphelininae</taxon>
        <taxon>Eretmocerus</taxon>
    </lineage>
</organism>
<evidence type="ECO:0000313" key="1">
    <source>
        <dbReference type="EMBL" id="KAJ8682814.1"/>
    </source>
</evidence>
<comment type="caution">
    <text evidence="1">The sequence shown here is derived from an EMBL/GenBank/DDBJ whole genome shotgun (WGS) entry which is preliminary data.</text>
</comment>
<dbReference type="Proteomes" id="UP001239111">
    <property type="component" value="Chromosome 1"/>
</dbReference>
<proteinExistence type="predicted"/>
<dbReference type="EMBL" id="CM056741">
    <property type="protein sequence ID" value="KAJ8682814.1"/>
    <property type="molecule type" value="Genomic_DNA"/>
</dbReference>
<accession>A0ACC2PHN3</accession>
<gene>
    <name evidence="1" type="ORF">QAD02_018606</name>
</gene>